<evidence type="ECO:0000256" key="7">
    <source>
        <dbReference type="ARBA" id="ARBA00023080"/>
    </source>
</evidence>
<dbReference type="RefSeq" id="WP_114834954.1">
    <property type="nucleotide sequence ID" value="NZ_LR699114.1"/>
</dbReference>
<dbReference type="GO" id="GO:0036220">
    <property type="term" value="F:ITP diphosphatase activity"/>
    <property type="evidence" value="ECO:0007669"/>
    <property type="project" value="UniProtKB-UniRule"/>
</dbReference>
<sequence>MKIVLASNNPGKIQEFSELLKNFHLEIIPQSAFNIAEAEETGLSFIENALIKARHASRLTGLPAIADDSGLVVSALHGAPGIYSARYAGTQANAQDNIKKLLHELKDVPEGNRQAQFHCVLVFVSHEKDPTPLVCDGSWSGTILHEPKGEKGFGYDPVFYVPSEGKAAAELPSTIKNEISHRGQALQILLKRLPEKIHECAFS</sequence>
<evidence type="ECO:0000256" key="1">
    <source>
        <dbReference type="ARBA" id="ARBA00008023"/>
    </source>
</evidence>
<comment type="catalytic activity">
    <reaction evidence="10">
        <text>ITP + H2O = IMP + diphosphate + H(+)</text>
        <dbReference type="Rhea" id="RHEA:29399"/>
        <dbReference type="ChEBI" id="CHEBI:15377"/>
        <dbReference type="ChEBI" id="CHEBI:15378"/>
        <dbReference type="ChEBI" id="CHEBI:33019"/>
        <dbReference type="ChEBI" id="CHEBI:58053"/>
        <dbReference type="ChEBI" id="CHEBI:61402"/>
        <dbReference type="EC" id="3.6.1.66"/>
    </reaction>
</comment>
<dbReference type="CDD" id="cd00515">
    <property type="entry name" value="HAM1"/>
    <property type="match status" value="1"/>
</dbReference>
<keyword evidence="13" id="KW-1185">Reference proteome</keyword>
<dbReference type="InterPro" id="IPR020922">
    <property type="entry name" value="dITP/XTP_pyrophosphatase"/>
</dbReference>
<dbReference type="NCBIfam" id="TIGR00042">
    <property type="entry name" value="RdgB/HAM1 family non-canonical purine NTP pyrophosphatase"/>
    <property type="match status" value="1"/>
</dbReference>
<dbReference type="OrthoDB" id="9807456at2"/>
<comment type="similarity">
    <text evidence="1 10 11">Belongs to the HAM1 NTPase family.</text>
</comment>
<comment type="cofactor">
    <cofactor evidence="10">
        <name>Mg(2+)</name>
        <dbReference type="ChEBI" id="CHEBI:18420"/>
    </cofactor>
    <text evidence="10">Binds 1 Mg(2+) ion per subunit.</text>
</comment>
<feature type="binding site" evidence="10">
    <location>
        <position position="176"/>
    </location>
    <ligand>
        <name>substrate</name>
    </ligand>
</feature>
<evidence type="ECO:0000256" key="6">
    <source>
        <dbReference type="ARBA" id="ARBA00022842"/>
    </source>
</evidence>
<evidence type="ECO:0000256" key="11">
    <source>
        <dbReference type="RuleBase" id="RU003781"/>
    </source>
</evidence>
<feature type="binding site" evidence="10">
    <location>
        <begin position="153"/>
        <end position="156"/>
    </location>
    <ligand>
        <name>substrate</name>
    </ligand>
</feature>
<keyword evidence="6 10" id="KW-0460">Magnesium</keyword>
<evidence type="ECO:0000256" key="3">
    <source>
        <dbReference type="ARBA" id="ARBA00022723"/>
    </source>
</evidence>
<dbReference type="PANTHER" id="PTHR11067:SF9">
    <property type="entry name" value="INOSINE TRIPHOSPHATE PYROPHOSPHATASE"/>
    <property type="match status" value="1"/>
</dbReference>
<protein>
    <recommendedName>
        <fullName evidence="10">dITP/XTP pyrophosphatase</fullName>
        <ecNumber evidence="10">3.6.1.66</ecNumber>
    </recommendedName>
    <alternativeName>
        <fullName evidence="10">Non-canonical purine NTP pyrophosphatase</fullName>
    </alternativeName>
    <alternativeName>
        <fullName evidence="10">Non-standard purine NTP pyrophosphatase</fullName>
    </alternativeName>
    <alternativeName>
        <fullName evidence="10">Nucleoside-triphosphate diphosphatase</fullName>
    </alternativeName>
    <alternativeName>
        <fullName evidence="10">Nucleoside-triphosphate pyrophosphatase</fullName>
        <shortName evidence="10">NTPase</shortName>
    </alternativeName>
</protein>
<dbReference type="PANTHER" id="PTHR11067">
    <property type="entry name" value="INOSINE TRIPHOSPHATE PYROPHOSPHATASE/HAM1 PROTEIN"/>
    <property type="match status" value="1"/>
</dbReference>
<feature type="active site" description="Proton acceptor" evidence="10">
    <location>
        <position position="68"/>
    </location>
</feature>
<dbReference type="AlphaFoldDB" id="A0A370GBX0"/>
<dbReference type="GO" id="GO:0009117">
    <property type="term" value="P:nucleotide metabolic process"/>
    <property type="evidence" value="ECO:0007669"/>
    <property type="project" value="UniProtKB-KW"/>
</dbReference>
<dbReference type="GO" id="GO:0017111">
    <property type="term" value="F:ribonucleoside triphosphate phosphatase activity"/>
    <property type="evidence" value="ECO:0007669"/>
    <property type="project" value="InterPro"/>
</dbReference>
<feature type="binding site" evidence="10">
    <location>
        <begin position="181"/>
        <end position="182"/>
    </location>
    <ligand>
        <name>substrate</name>
    </ligand>
</feature>
<dbReference type="EMBL" id="QQAX01000020">
    <property type="protein sequence ID" value="RDI41322.1"/>
    <property type="molecule type" value="Genomic_DNA"/>
</dbReference>
<dbReference type="GO" id="GO:0046872">
    <property type="term" value="F:metal ion binding"/>
    <property type="evidence" value="ECO:0007669"/>
    <property type="project" value="UniProtKB-KW"/>
</dbReference>
<evidence type="ECO:0000256" key="8">
    <source>
        <dbReference type="ARBA" id="ARBA00051875"/>
    </source>
</evidence>
<dbReference type="Gene3D" id="3.90.950.10">
    <property type="match status" value="1"/>
</dbReference>
<dbReference type="GO" id="GO:0036222">
    <property type="term" value="F:XTP diphosphatase activity"/>
    <property type="evidence" value="ECO:0007669"/>
    <property type="project" value="UniProtKB-UniRule"/>
</dbReference>
<proteinExistence type="inferred from homology"/>
<feature type="binding site" evidence="10">
    <location>
        <position position="39"/>
    </location>
    <ligand>
        <name>Mg(2+)</name>
        <dbReference type="ChEBI" id="CHEBI:18420"/>
    </ligand>
</feature>
<name>A0A370GBX0_9COXI</name>
<dbReference type="Proteomes" id="UP000254720">
    <property type="component" value="Unassembled WGS sequence"/>
</dbReference>
<evidence type="ECO:0000313" key="13">
    <source>
        <dbReference type="Proteomes" id="UP000254720"/>
    </source>
</evidence>
<dbReference type="NCBIfam" id="NF011397">
    <property type="entry name" value="PRK14822.1"/>
    <property type="match status" value="1"/>
</dbReference>
<comment type="function">
    <text evidence="10">Pyrophosphatase that catalyzes the hydrolysis of nucleoside triphosphates to their monophosphate derivatives, with a high preference for the non-canonical purine nucleotides XTP (xanthosine triphosphate), dITP (deoxyinosine triphosphate) and ITP. Seems to function as a house-cleaning enzyme that removes non-canonical purine nucleotides from the nucleotide pool, thus preventing their incorporation into DNA/RNA and avoiding chromosomal lesions.</text>
</comment>
<keyword evidence="4 10" id="KW-0547">Nucleotide-binding</keyword>
<feature type="binding site" evidence="10">
    <location>
        <position position="69"/>
    </location>
    <ligand>
        <name>substrate</name>
    </ligand>
</feature>
<evidence type="ECO:0000256" key="5">
    <source>
        <dbReference type="ARBA" id="ARBA00022801"/>
    </source>
</evidence>
<dbReference type="InterPro" id="IPR029001">
    <property type="entry name" value="ITPase-like_fam"/>
</dbReference>
<dbReference type="GO" id="GO:0009146">
    <property type="term" value="P:purine nucleoside triphosphate catabolic process"/>
    <property type="evidence" value="ECO:0007669"/>
    <property type="project" value="UniProtKB-UniRule"/>
</dbReference>
<dbReference type="HAMAP" id="MF_01405">
    <property type="entry name" value="Non_canon_purine_NTPase"/>
    <property type="match status" value="1"/>
</dbReference>
<keyword evidence="5 10" id="KW-0378">Hydrolase</keyword>
<comment type="catalytic activity">
    <reaction evidence="8 10">
        <text>dITP + H2O = dIMP + diphosphate + H(+)</text>
        <dbReference type="Rhea" id="RHEA:28342"/>
        <dbReference type="ChEBI" id="CHEBI:15377"/>
        <dbReference type="ChEBI" id="CHEBI:15378"/>
        <dbReference type="ChEBI" id="CHEBI:33019"/>
        <dbReference type="ChEBI" id="CHEBI:61194"/>
        <dbReference type="ChEBI" id="CHEBI:61382"/>
        <dbReference type="EC" id="3.6.1.66"/>
    </reaction>
</comment>
<keyword evidence="3 10" id="KW-0479">Metal-binding</keyword>
<evidence type="ECO:0000313" key="12">
    <source>
        <dbReference type="EMBL" id="RDI41322.1"/>
    </source>
</evidence>
<comment type="caution">
    <text evidence="12">The sequence shown here is derived from an EMBL/GenBank/DDBJ whole genome shotgun (WGS) entry which is preliminary data.</text>
</comment>
<evidence type="ECO:0000256" key="10">
    <source>
        <dbReference type="HAMAP-Rule" id="MF_01405"/>
    </source>
</evidence>
<evidence type="ECO:0000256" key="9">
    <source>
        <dbReference type="ARBA" id="ARBA00052017"/>
    </source>
</evidence>
<accession>A0A370GBX0</accession>
<evidence type="ECO:0000256" key="2">
    <source>
        <dbReference type="ARBA" id="ARBA00011738"/>
    </source>
</evidence>
<dbReference type="GO" id="GO:0005829">
    <property type="term" value="C:cytosol"/>
    <property type="evidence" value="ECO:0007669"/>
    <property type="project" value="TreeGrafter"/>
</dbReference>
<organism evidence="12 13">
    <name type="scientific">Aquicella lusitana</name>
    <dbReference type="NCBI Taxonomy" id="254246"/>
    <lineage>
        <taxon>Bacteria</taxon>
        <taxon>Pseudomonadati</taxon>
        <taxon>Pseudomonadota</taxon>
        <taxon>Gammaproteobacteria</taxon>
        <taxon>Legionellales</taxon>
        <taxon>Coxiellaceae</taxon>
        <taxon>Aquicella</taxon>
    </lineage>
</organism>
<dbReference type="GO" id="GO:0035870">
    <property type="term" value="F:dITP diphosphatase activity"/>
    <property type="evidence" value="ECO:0007669"/>
    <property type="project" value="UniProtKB-UniRule"/>
</dbReference>
<comment type="subunit">
    <text evidence="2 10">Homodimer.</text>
</comment>
<feature type="binding site" evidence="10">
    <location>
        <begin position="7"/>
        <end position="12"/>
    </location>
    <ligand>
        <name>substrate</name>
    </ligand>
</feature>
<keyword evidence="7 10" id="KW-0546">Nucleotide metabolism</keyword>
<dbReference type="FunFam" id="3.90.950.10:FF:000001">
    <property type="entry name" value="dITP/XTP pyrophosphatase"/>
    <property type="match status" value="1"/>
</dbReference>
<dbReference type="Pfam" id="PF01725">
    <property type="entry name" value="Ham1p_like"/>
    <property type="match status" value="1"/>
</dbReference>
<dbReference type="EC" id="3.6.1.66" evidence="10"/>
<gene>
    <name evidence="12" type="ORF">C8D86_12022</name>
</gene>
<dbReference type="InterPro" id="IPR002637">
    <property type="entry name" value="RdgB/HAM1"/>
</dbReference>
<reference evidence="12 13" key="1">
    <citation type="submission" date="2018-07" db="EMBL/GenBank/DDBJ databases">
        <title>Genomic Encyclopedia of Type Strains, Phase IV (KMG-IV): sequencing the most valuable type-strain genomes for metagenomic binning, comparative biology and taxonomic classification.</title>
        <authorList>
            <person name="Goeker M."/>
        </authorList>
    </citation>
    <scope>NUCLEOTIDE SEQUENCE [LARGE SCALE GENOMIC DNA]</scope>
    <source>
        <strain evidence="12 13">DSM 16500</strain>
    </source>
</reference>
<evidence type="ECO:0000256" key="4">
    <source>
        <dbReference type="ARBA" id="ARBA00022741"/>
    </source>
</evidence>
<feature type="binding site" evidence="10">
    <location>
        <position position="68"/>
    </location>
    <ligand>
        <name>Mg(2+)</name>
        <dbReference type="ChEBI" id="CHEBI:18420"/>
    </ligand>
</feature>
<dbReference type="GO" id="GO:0000166">
    <property type="term" value="F:nucleotide binding"/>
    <property type="evidence" value="ECO:0007669"/>
    <property type="project" value="UniProtKB-KW"/>
</dbReference>
<comment type="catalytic activity">
    <reaction evidence="9 10">
        <text>XTP + H2O = XMP + diphosphate + H(+)</text>
        <dbReference type="Rhea" id="RHEA:28610"/>
        <dbReference type="ChEBI" id="CHEBI:15377"/>
        <dbReference type="ChEBI" id="CHEBI:15378"/>
        <dbReference type="ChEBI" id="CHEBI:33019"/>
        <dbReference type="ChEBI" id="CHEBI:57464"/>
        <dbReference type="ChEBI" id="CHEBI:61314"/>
        <dbReference type="EC" id="3.6.1.66"/>
    </reaction>
</comment>
<dbReference type="SUPFAM" id="SSF52972">
    <property type="entry name" value="ITPase-like"/>
    <property type="match status" value="1"/>
</dbReference>